<reference evidence="2 3" key="1">
    <citation type="submission" date="2019-03" db="EMBL/GenBank/DDBJ databases">
        <title>Genomic Encyclopedia of Type Strains, Phase IV (KMG-IV): sequencing the most valuable type-strain genomes for metagenomic binning, comparative biology and taxonomic classification.</title>
        <authorList>
            <person name="Goeker M."/>
        </authorList>
    </citation>
    <scope>NUCLEOTIDE SEQUENCE [LARGE SCALE GENOMIC DNA]</scope>
    <source>
        <strain evidence="2 3">JA181</strain>
    </source>
</reference>
<dbReference type="RefSeq" id="WP_075786467.1">
    <property type="nucleotide sequence ID" value="NZ_JAESIL010000048.1"/>
</dbReference>
<accession>A0A4R8GAZ1</accession>
<evidence type="ECO:0000313" key="3">
    <source>
        <dbReference type="Proteomes" id="UP000295484"/>
    </source>
</evidence>
<dbReference type="Proteomes" id="UP000295484">
    <property type="component" value="Unassembled WGS sequence"/>
</dbReference>
<name>A0A4R8GAZ1_9RHOB</name>
<protein>
    <submittedName>
        <fullName evidence="2">Uncharacterized protein</fullName>
    </submittedName>
</protein>
<keyword evidence="4" id="KW-1185">Reference proteome</keyword>
<proteinExistence type="predicted"/>
<comment type="caution">
    <text evidence="2">The sequence shown here is derived from an EMBL/GenBank/DDBJ whole genome shotgun (WGS) entry which is preliminary data.</text>
</comment>
<dbReference type="AlphaFoldDB" id="A0A4R8GAZ1"/>
<organism evidence="2 3">
    <name type="scientific">Rhodovulum visakhapatnamense</name>
    <dbReference type="NCBI Taxonomy" id="364297"/>
    <lineage>
        <taxon>Bacteria</taxon>
        <taxon>Pseudomonadati</taxon>
        <taxon>Pseudomonadota</taxon>
        <taxon>Alphaproteobacteria</taxon>
        <taxon>Rhodobacterales</taxon>
        <taxon>Paracoccaceae</taxon>
        <taxon>Rhodovulum</taxon>
    </lineage>
</organism>
<evidence type="ECO:0000313" key="1">
    <source>
        <dbReference type="EMBL" id="MBL3578910.1"/>
    </source>
</evidence>
<evidence type="ECO:0000313" key="2">
    <source>
        <dbReference type="EMBL" id="TDX33748.1"/>
    </source>
</evidence>
<dbReference type="EMBL" id="JAESIL010000048">
    <property type="protein sequence ID" value="MBL3578910.1"/>
    <property type="molecule type" value="Genomic_DNA"/>
</dbReference>
<reference evidence="4" key="2">
    <citation type="submission" date="2021-01" db="EMBL/GenBank/DDBJ databases">
        <title>Draft genomes of Rhodovulum sulfidophilum.</title>
        <authorList>
            <person name="Guzman M.S."/>
        </authorList>
    </citation>
    <scope>NUCLEOTIDE SEQUENCE [LARGE SCALE GENOMIC DNA]</scope>
    <source>
        <strain evidence="4">AB19</strain>
    </source>
</reference>
<gene>
    <name evidence="2" type="ORF">EV657_101176</name>
    <name evidence="1" type="ORF">JMJ92_12205</name>
</gene>
<reference evidence="1" key="3">
    <citation type="submission" date="2021-01" db="EMBL/GenBank/DDBJ databases">
        <authorList>
            <person name="Guzman M.S."/>
        </authorList>
    </citation>
    <scope>NUCLEOTIDE SEQUENCE</scope>
    <source>
        <strain evidence="1">AB19</strain>
    </source>
</reference>
<dbReference type="Proteomes" id="UP000635853">
    <property type="component" value="Unassembled WGS sequence"/>
</dbReference>
<sequence>MTGTNDERFPKSLIQADRIVTDTKWNLAENGSTPFSDFFGVAMLSKGAVTAALTMRRPTPFSGALHLPMIFRRRSKTRLWTGGRLLSWR</sequence>
<dbReference type="EMBL" id="SOEB01000001">
    <property type="protein sequence ID" value="TDX33748.1"/>
    <property type="molecule type" value="Genomic_DNA"/>
</dbReference>
<evidence type="ECO:0000313" key="4">
    <source>
        <dbReference type="Proteomes" id="UP000635853"/>
    </source>
</evidence>